<proteinExistence type="predicted"/>
<dbReference type="AlphaFoldDB" id="A0A1N6GDS0"/>
<reference evidence="3 4" key="1">
    <citation type="submission" date="2016-11" db="EMBL/GenBank/DDBJ databases">
        <authorList>
            <person name="Jaros S."/>
            <person name="Januszkiewicz K."/>
            <person name="Wedrychowicz H."/>
        </authorList>
    </citation>
    <scope>NUCLEOTIDE SEQUENCE [LARGE SCALE GENOMIC DNA]</scope>
    <source>
        <strain evidence="3 4">DSM 24787</strain>
    </source>
</reference>
<dbReference type="Proteomes" id="UP000185003">
    <property type="component" value="Unassembled WGS sequence"/>
</dbReference>
<evidence type="ECO:0000313" key="4">
    <source>
        <dbReference type="Proteomes" id="UP000185003"/>
    </source>
</evidence>
<dbReference type="PROSITE" id="PS51257">
    <property type="entry name" value="PROKAR_LIPOPROTEIN"/>
    <property type="match status" value="1"/>
</dbReference>
<dbReference type="OrthoDB" id="883203at2"/>
<feature type="chain" id="PRO_5012726456" evidence="1">
    <location>
        <begin position="22"/>
        <end position="209"/>
    </location>
</feature>
<dbReference type="InterPro" id="IPR012347">
    <property type="entry name" value="Ferritin-like"/>
</dbReference>
<gene>
    <name evidence="3" type="ORF">SAMN04488055_2716</name>
</gene>
<feature type="domain" description="DUF4142" evidence="2">
    <location>
        <begin position="69"/>
        <end position="202"/>
    </location>
</feature>
<dbReference type="RefSeq" id="WP_074239748.1">
    <property type="nucleotide sequence ID" value="NZ_FSRA01000001.1"/>
</dbReference>
<evidence type="ECO:0000259" key="2">
    <source>
        <dbReference type="Pfam" id="PF13628"/>
    </source>
</evidence>
<dbReference type="PANTHER" id="PTHR38593">
    <property type="entry name" value="BLR2558 PROTEIN"/>
    <property type="match status" value="1"/>
</dbReference>
<name>A0A1N6GDS0_9BACT</name>
<dbReference type="Gene3D" id="1.20.1260.10">
    <property type="match status" value="1"/>
</dbReference>
<protein>
    <submittedName>
        <fullName evidence="3">Putative membrane protein</fullName>
    </submittedName>
</protein>
<organism evidence="3 4">
    <name type="scientific">Chitinophaga niabensis</name>
    <dbReference type="NCBI Taxonomy" id="536979"/>
    <lineage>
        <taxon>Bacteria</taxon>
        <taxon>Pseudomonadati</taxon>
        <taxon>Bacteroidota</taxon>
        <taxon>Chitinophagia</taxon>
        <taxon>Chitinophagales</taxon>
        <taxon>Chitinophagaceae</taxon>
        <taxon>Chitinophaga</taxon>
    </lineage>
</organism>
<dbReference type="STRING" id="536979.SAMN04488055_2716"/>
<dbReference type="EMBL" id="FSRA01000001">
    <property type="protein sequence ID" value="SIO05624.1"/>
    <property type="molecule type" value="Genomic_DNA"/>
</dbReference>
<feature type="signal peptide" evidence="1">
    <location>
        <begin position="1"/>
        <end position="21"/>
    </location>
</feature>
<sequence>MKQIKQLAAFFLPLAIGGMLACNSGTNRTTTDDTSTVGNQDITAVDTGMTKGMAQDVNKDKFSDDSLRDDASFVTKAAEDGMYEVKLTTDAQAKTANAGVKKLAAHMQKAHEKANKELAGLAATKSITVPTVLPQGKTDDINRLLEKSGNDFDKAFVEELADKHEKAIRLFEDASKDAKDPELKAWFAKTLPELRNHLEMVKKEQIKLK</sequence>
<dbReference type="InterPro" id="IPR025419">
    <property type="entry name" value="DUF4142"/>
</dbReference>
<keyword evidence="4" id="KW-1185">Reference proteome</keyword>
<accession>A0A1N6GDS0</accession>
<dbReference type="PANTHER" id="PTHR38593:SF1">
    <property type="entry name" value="BLR2558 PROTEIN"/>
    <property type="match status" value="1"/>
</dbReference>
<dbReference type="Pfam" id="PF13628">
    <property type="entry name" value="DUF4142"/>
    <property type="match status" value="1"/>
</dbReference>
<evidence type="ECO:0000256" key="1">
    <source>
        <dbReference type="SAM" id="SignalP"/>
    </source>
</evidence>
<evidence type="ECO:0000313" key="3">
    <source>
        <dbReference type="EMBL" id="SIO05624.1"/>
    </source>
</evidence>
<keyword evidence="1" id="KW-0732">Signal</keyword>